<dbReference type="Proteomes" id="UP001220610">
    <property type="component" value="Chromosome"/>
</dbReference>
<keyword evidence="3" id="KW-1015">Disulfide bond</keyword>
<keyword evidence="2" id="KW-0201">Cytochrome c-type biogenesis</keyword>
<feature type="signal peptide" evidence="5">
    <location>
        <begin position="1"/>
        <end position="18"/>
    </location>
</feature>
<dbReference type="InterPro" id="IPR025380">
    <property type="entry name" value="DUF4369"/>
</dbReference>
<accession>A0AAJ5WZ91</accession>
<dbReference type="PROSITE" id="PS51352">
    <property type="entry name" value="THIOREDOXIN_2"/>
    <property type="match status" value="1"/>
</dbReference>
<dbReference type="Pfam" id="PF14289">
    <property type="entry name" value="DUF4369"/>
    <property type="match status" value="1"/>
</dbReference>
<dbReference type="Pfam" id="PF00578">
    <property type="entry name" value="AhpC-TSA"/>
    <property type="match status" value="1"/>
</dbReference>
<dbReference type="CDD" id="cd02966">
    <property type="entry name" value="TlpA_like_family"/>
    <property type="match status" value="1"/>
</dbReference>
<evidence type="ECO:0000256" key="5">
    <source>
        <dbReference type="SAM" id="SignalP"/>
    </source>
</evidence>
<dbReference type="Gene3D" id="3.40.30.10">
    <property type="entry name" value="Glutaredoxin"/>
    <property type="match status" value="1"/>
</dbReference>
<feature type="domain" description="Thioredoxin" evidence="6">
    <location>
        <begin position="239"/>
        <end position="378"/>
    </location>
</feature>
<name>A0AAJ5WZ91_9BACT</name>
<dbReference type="GO" id="GO:0030313">
    <property type="term" value="C:cell envelope"/>
    <property type="evidence" value="ECO:0007669"/>
    <property type="project" value="UniProtKB-SubCell"/>
</dbReference>
<dbReference type="GO" id="GO:0016491">
    <property type="term" value="F:oxidoreductase activity"/>
    <property type="evidence" value="ECO:0007669"/>
    <property type="project" value="InterPro"/>
</dbReference>
<dbReference type="PANTHER" id="PTHR42852">
    <property type="entry name" value="THIOL:DISULFIDE INTERCHANGE PROTEIN DSBE"/>
    <property type="match status" value="1"/>
</dbReference>
<dbReference type="AlphaFoldDB" id="A0AAJ5WZ91"/>
<protein>
    <submittedName>
        <fullName evidence="7">TlpA disulfide reductase family protein</fullName>
    </submittedName>
</protein>
<evidence type="ECO:0000256" key="1">
    <source>
        <dbReference type="ARBA" id="ARBA00004196"/>
    </source>
</evidence>
<dbReference type="InterPro" id="IPR036249">
    <property type="entry name" value="Thioredoxin-like_sf"/>
</dbReference>
<dbReference type="InterPro" id="IPR017937">
    <property type="entry name" value="Thioredoxin_CS"/>
</dbReference>
<evidence type="ECO:0000313" key="7">
    <source>
        <dbReference type="EMBL" id="WEK38128.1"/>
    </source>
</evidence>
<evidence type="ECO:0000256" key="4">
    <source>
        <dbReference type="ARBA" id="ARBA00023284"/>
    </source>
</evidence>
<comment type="subcellular location">
    <subcellularLocation>
        <location evidence="1">Cell envelope</location>
    </subcellularLocation>
</comment>
<evidence type="ECO:0000256" key="3">
    <source>
        <dbReference type="ARBA" id="ARBA00023157"/>
    </source>
</evidence>
<evidence type="ECO:0000259" key="6">
    <source>
        <dbReference type="PROSITE" id="PS51352"/>
    </source>
</evidence>
<dbReference type="SUPFAM" id="SSF52833">
    <property type="entry name" value="Thioredoxin-like"/>
    <property type="match status" value="1"/>
</dbReference>
<dbReference type="InterPro" id="IPR013766">
    <property type="entry name" value="Thioredoxin_domain"/>
</dbReference>
<dbReference type="GO" id="GO:0017004">
    <property type="term" value="P:cytochrome complex assembly"/>
    <property type="evidence" value="ECO:0007669"/>
    <property type="project" value="UniProtKB-KW"/>
</dbReference>
<dbReference type="PANTHER" id="PTHR42852:SF6">
    <property type="entry name" value="THIOL:DISULFIDE INTERCHANGE PROTEIN DSBE"/>
    <property type="match status" value="1"/>
</dbReference>
<dbReference type="GO" id="GO:0016209">
    <property type="term" value="F:antioxidant activity"/>
    <property type="evidence" value="ECO:0007669"/>
    <property type="project" value="InterPro"/>
</dbReference>
<dbReference type="PROSITE" id="PS00194">
    <property type="entry name" value="THIOREDOXIN_1"/>
    <property type="match status" value="1"/>
</dbReference>
<evidence type="ECO:0000313" key="8">
    <source>
        <dbReference type="Proteomes" id="UP001220610"/>
    </source>
</evidence>
<organism evidence="7 8">
    <name type="scientific">Candidatus Pseudobacter hemicellulosilyticus</name>
    <dbReference type="NCBI Taxonomy" id="3121375"/>
    <lineage>
        <taxon>Bacteria</taxon>
        <taxon>Pseudomonadati</taxon>
        <taxon>Bacteroidota</taxon>
        <taxon>Chitinophagia</taxon>
        <taxon>Chitinophagales</taxon>
        <taxon>Chitinophagaceae</taxon>
        <taxon>Pseudobacter</taxon>
    </lineage>
</organism>
<dbReference type="EMBL" id="CP119311">
    <property type="protein sequence ID" value="WEK38128.1"/>
    <property type="molecule type" value="Genomic_DNA"/>
</dbReference>
<dbReference type="InterPro" id="IPR000866">
    <property type="entry name" value="AhpC/TSA"/>
</dbReference>
<reference evidence="7" key="1">
    <citation type="submission" date="2023-03" db="EMBL/GenBank/DDBJ databases">
        <title>Andean soil-derived lignocellulolytic bacterial consortium as a source of novel taxa and putative plastic-active enzymes.</title>
        <authorList>
            <person name="Diaz-Garcia L."/>
            <person name="Chuvochina M."/>
            <person name="Feuerriegel G."/>
            <person name="Bunk B."/>
            <person name="Sproer C."/>
            <person name="Streit W.R."/>
            <person name="Rodriguez L.M."/>
            <person name="Overmann J."/>
            <person name="Jimenez D.J."/>
        </authorList>
    </citation>
    <scope>NUCLEOTIDE SEQUENCE</scope>
    <source>
        <strain evidence="7">MAG 7</strain>
    </source>
</reference>
<dbReference type="InterPro" id="IPR050553">
    <property type="entry name" value="Thioredoxin_ResA/DsbE_sf"/>
</dbReference>
<evidence type="ECO:0000256" key="2">
    <source>
        <dbReference type="ARBA" id="ARBA00022748"/>
    </source>
</evidence>
<sequence>MKRKILSLLALSPLCVLAQSTNFSISGKIGKLNAPATLYIDYSGNGAGGSDSVVLNNGTFLLKGKTAGVTLVRMALDHDGGGKDKAVYTGDVDYFYFGEGENLQINGKDSLAHAVFTGSPVWTAHQQYKKDIDGTFIEITKIMNAKARAATPEQQQDTAFGSALNKEFRDRLKKMHDLQLVYARKNPGSYFSVVALTEVAGMDAANPEVKELFPALDKKLQQTDAGIALKQRIDAVSLTAIGKPAPEFTQQTVEGKQVSLSAYKGKYVLVEFWASWCGPCRAENPNLLAQYQLYKDKGFDILSVSLDDKKDKWVKAIKEDALPWTHVSDLKGWSNAAGRLYGVTGVPASFLIGPDGKVVGKNLRGESLNKKLADLFAN</sequence>
<keyword evidence="4" id="KW-0676">Redox-active center</keyword>
<proteinExistence type="predicted"/>
<keyword evidence="5" id="KW-0732">Signal</keyword>
<feature type="chain" id="PRO_5042591019" evidence="5">
    <location>
        <begin position="19"/>
        <end position="378"/>
    </location>
</feature>
<gene>
    <name evidence="7" type="ORF">P0Y53_11530</name>
</gene>